<organism evidence="7">
    <name type="scientific">Shewanella frigidimarina</name>
    <dbReference type="NCBI Taxonomy" id="56812"/>
    <lineage>
        <taxon>Bacteria</taxon>
        <taxon>Pseudomonadati</taxon>
        <taxon>Pseudomonadota</taxon>
        <taxon>Gammaproteobacteria</taxon>
        <taxon>Alteromonadales</taxon>
        <taxon>Shewanellaceae</taxon>
        <taxon>Shewanella</taxon>
    </lineage>
</organism>
<feature type="transmembrane region" description="Helical" evidence="6">
    <location>
        <begin position="68"/>
        <end position="87"/>
    </location>
</feature>
<dbReference type="GO" id="GO:0005886">
    <property type="term" value="C:plasma membrane"/>
    <property type="evidence" value="ECO:0007669"/>
    <property type="project" value="UniProtKB-SubCell"/>
</dbReference>
<reference evidence="7 8" key="1">
    <citation type="submission" date="2016-01" db="EMBL/GenBank/DDBJ databases">
        <title>Draft genome of the antarctic isolate Shewanella frigidimarina Ag06-30.</title>
        <authorList>
            <person name="Parmeciano Di Noto G."/>
            <person name="Vazquez S."/>
            <person name="Mac Cormack W."/>
            <person name="Iriarte A."/>
            <person name="Quiroga C."/>
        </authorList>
    </citation>
    <scope>NUCLEOTIDE SEQUENCE [LARGE SCALE GENOMIC DNA]</scope>
    <source>
        <strain evidence="7 8">Ag06-30</strain>
    </source>
</reference>
<dbReference type="EMBL" id="LRDC01000015">
    <property type="protein sequence ID" value="KVX02311.1"/>
    <property type="molecule type" value="Genomic_DNA"/>
</dbReference>
<comment type="caution">
    <text evidence="7">The sequence shown here is derived from an EMBL/GenBank/DDBJ whole genome shotgun (WGS) entry which is preliminary data.</text>
</comment>
<accession>A0A106C128</accession>
<name>A0A106C128_SHEFR</name>
<evidence type="ECO:0000313" key="7">
    <source>
        <dbReference type="EMBL" id="KVX02311.1"/>
    </source>
</evidence>
<dbReference type="GO" id="GO:0015171">
    <property type="term" value="F:amino acid transmembrane transporter activity"/>
    <property type="evidence" value="ECO:0007669"/>
    <property type="project" value="TreeGrafter"/>
</dbReference>
<evidence type="ECO:0000256" key="2">
    <source>
        <dbReference type="ARBA" id="ARBA00022475"/>
    </source>
</evidence>
<feature type="transmembrane region" description="Helical" evidence="6">
    <location>
        <begin position="183"/>
        <end position="206"/>
    </location>
</feature>
<protein>
    <submittedName>
        <fullName evidence="7">Amino acid transporter</fullName>
    </submittedName>
</protein>
<evidence type="ECO:0000256" key="1">
    <source>
        <dbReference type="ARBA" id="ARBA00004651"/>
    </source>
</evidence>
<evidence type="ECO:0000256" key="3">
    <source>
        <dbReference type="ARBA" id="ARBA00022692"/>
    </source>
</evidence>
<feature type="transmembrane region" description="Helical" evidence="6">
    <location>
        <begin position="38"/>
        <end position="56"/>
    </location>
</feature>
<comment type="subcellular location">
    <subcellularLocation>
        <location evidence="1">Cell membrane</location>
        <topology evidence="1">Multi-pass membrane protein</topology>
    </subcellularLocation>
</comment>
<evidence type="ECO:0000256" key="4">
    <source>
        <dbReference type="ARBA" id="ARBA00022989"/>
    </source>
</evidence>
<gene>
    <name evidence="7" type="ORF">AWJ07_15185</name>
</gene>
<dbReference type="RefSeq" id="WP_059745515.1">
    <property type="nucleotide sequence ID" value="NZ_JBOZPT010000005.1"/>
</dbReference>
<proteinExistence type="predicted"/>
<dbReference type="AlphaFoldDB" id="A0A106C128"/>
<dbReference type="Proteomes" id="UP000055702">
    <property type="component" value="Unassembled WGS sequence"/>
</dbReference>
<sequence>MTTSALFQGLILGLGMIIPIGAQNSYILSQGIKRNHHFLAATICMLCDVLLIGLGIFGGGKLIASSEWLMLLIGWGGVTFLVVYAVMSFKNVWRNQYQVATHIAAANSRKKIIGTTFAVTLLNPHVYLDTVMILGSVGGTFDGNEKWAFAIGTILASVLWFYTIAFGAAKLAPWLGAPKVQRVIDAIVGTIMLFIAYSVFNTLLIIPTNL</sequence>
<dbReference type="PANTHER" id="PTHR30086">
    <property type="entry name" value="ARGININE EXPORTER PROTEIN ARGO"/>
    <property type="match status" value="1"/>
</dbReference>
<keyword evidence="5 6" id="KW-0472">Membrane</keyword>
<dbReference type="PANTHER" id="PTHR30086:SF20">
    <property type="entry name" value="ARGININE EXPORTER PROTEIN ARGO-RELATED"/>
    <property type="match status" value="1"/>
</dbReference>
<keyword evidence="2" id="KW-1003">Cell membrane</keyword>
<keyword evidence="3 6" id="KW-0812">Transmembrane</keyword>
<evidence type="ECO:0000256" key="5">
    <source>
        <dbReference type="ARBA" id="ARBA00023136"/>
    </source>
</evidence>
<keyword evidence="4 6" id="KW-1133">Transmembrane helix</keyword>
<feature type="transmembrane region" description="Helical" evidence="6">
    <location>
        <begin position="6"/>
        <end position="26"/>
    </location>
</feature>
<feature type="transmembrane region" description="Helical" evidence="6">
    <location>
        <begin position="147"/>
        <end position="171"/>
    </location>
</feature>
<feature type="transmembrane region" description="Helical" evidence="6">
    <location>
        <begin position="112"/>
        <end position="135"/>
    </location>
</feature>
<evidence type="ECO:0000313" key="8">
    <source>
        <dbReference type="Proteomes" id="UP000055702"/>
    </source>
</evidence>
<dbReference type="Pfam" id="PF01810">
    <property type="entry name" value="LysE"/>
    <property type="match status" value="1"/>
</dbReference>
<evidence type="ECO:0000256" key="6">
    <source>
        <dbReference type="SAM" id="Phobius"/>
    </source>
</evidence>
<dbReference type="InterPro" id="IPR001123">
    <property type="entry name" value="LeuE-type"/>
</dbReference>